<dbReference type="InterPro" id="IPR013784">
    <property type="entry name" value="Carb-bd-like_fold"/>
</dbReference>
<dbReference type="PANTHER" id="PTHR30451:SF5">
    <property type="entry name" value="SLR0019 PROTEIN"/>
    <property type="match status" value="1"/>
</dbReference>
<sequence length="796" mass="89537">MFLSSLAAQAVGPRPALAKPYVVAPIVIDGAVIEEAWIFPRDTDRDFSIEAEPLLQVLQMRMKEDLFANLKQKVTSERVITMRDLKASGVSAYFNDANLELRLDLPLKYRRSNDVDLNYFDDGNQKYLRPSQQSGYLNFRFNQSYQYGSLNTENKKLPLSGHVDFVENIHGFVLESMADYLEQDDHPWKRQDTRLRWDDEQRMNRYTLGDLTLTSRGFQMAPNMAGFSLVREFGIQPYKTLRPLSSTEIVIKRPSQVEVYVNGFMYSQMRLAPGVFNIRDFPLAIGQNNVKVKVRDNFGQEEIYDFSVLFENSILPKGVQEFSYGAGAPWTESGADRAYVKDAVFANAFHRVGLSDELTVGFNYQNYLSQSLTGVEASGITNWGYLSADVAYSAQTSSQKGYAEKFRYRTLDRMAGVDMPVTLTLESENHDQDFNPVSANNLVPSTFLRRYDGQLNFRPGSYWTIGIGGSYLEQRNTADQRLYRANVIFPLAGNCRVEVSYNKVVDNAVDDRGYISFFWNELQGRYSASSFYDSQQKNSNVTLSKNNLSKYDDFRASASIQNNEMNTQESLSAEYFTQPASLRLDQYSTQIGSTTNNITTLGINTGFAWVGSHGAFTQPITDSFVLVAANNFPDGQELIINPNGTRGEAQLGPRSSTVLKDQTAYYKYLVNLDSTSLPPGYLLEKEYYGIQPTYRSGILISLNFTHKVMVKGRLVKENGEVLSYAAGDVIDAKGRLVDNSFFTNKEGGFLIEGLEPGEYRIVTDRPDLSSVTVQVKESPDSVIDLGNITVKTGGED</sequence>
<dbReference type="InterPro" id="IPR000015">
    <property type="entry name" value="Fimb_usher"/>
</dbReference>
<protein>
    <submittedName>
        <fullName evidence="1">Fimbria/pilus outer membrane usher protein</fullName>
    </submittedName>
</protein>
<gene>
    <name evidence="1" type="ORF">NWE73_00130</name>
</gene>
<proteinExistence type="predicted"/>
<evidence type="ECO:0000313" key="1">
    <source>
        <dbReference type="EMBL" id="MDG0814750.1"/>
    </source>
</evidence>
<keyword evidence="2" id="KW-1185">Reference proteome</keyword>
<organism evidence="1 2">
    <name type="scientific">Bdellovibrio svalbardensis</name>
    <dbReference type="NCBI Taxonomy" id="2972972"/>
    <lineage>
        <taxon>Bacteria</taxon>
        <taxon>Pseudomonadati</taxon>
        <taxon>Bdellovibrionota</taxon>
        <taxon>Bdellovibrionia</taxon>
        <taxon>Bdellovibrionales</taxon>
        <taxon>Pseudobdellovibrionaceae</taxon>
        <taxon>Bdellovibrio</taxon>
    </lineage>
</organism>
<reference evidence="1" key="1">
    <citation type="submission" date="2022-08" db="EMBL/GenBank/DDBJ databases">
        <title>Novel Bdellovibrio Species Isolated from Svalbard: Designation Bdellovibrio svalbardensis.</title>
        <authorList>
            <person name="Mitchell R.J."/>
            <person name="Choi S.Y."/>
        </authorList>
    </citation>
    <scope>NUCLEOTIDE SEQUENCE</scope>
    <source>
        <strain evidence="1">PAP01</strain>
    </source>
</reference>
<dbReference type="Proteomes" id="UP001152321">
    <property type="component" value="Unassembled WGS sequence"/>
</dbReference>
<comment type="caution">
    <text evidence="1">The sequence shown here is derived from an EMBL/GenBank/DDBJ whole genome shotgun (WGS) entry which is preliminary data.</text>
</comment>
<dbReference type="Pfam" id="PF00577">
    <property type="entry name" value="Usher"/>
    <property type="match status" value="1"/>
</dbReference>
<dbReference type="RefSeq" id="WP_277576236.1">
    <property type="nucleotide sequence ID" value="NZ_JANRMI010000001.1"/>
</dbReference>
<dbReference type="EMBL" id="JANRMI010000001">
    <property type="protein sequence ID" value="MDG0814750.1"/>
    <property type="molecule type" value="Genomic_DNA"/>
</dbReference>
<dbReference type="PANTHER" id="PTHR30451">
    <property type="entry name" value="OUTER MEMBRANE USHER PROTEIN"/>
    <property type="match status" value="1"/>
</dbReference>
<evidence type="ECO:0000313" key="2">
    <source>
        <dbReference type="Proteomes" id="UP001152321"/>
    </source>
</evidence>
<name>A0ABT6DD28_9BACT</name>
<dbReference type="SUPFAM" id="SSF49452">
    <property type="entry name" value="Starch-binding domain-like"/>
    <property type="match status" value="1"/>
</dbReference>
<dbReference type="Gene3D" id="2.60.40.3110">
    <property type="match status" value="1"/>
</dbReference>
<accession>A0ABT6DD28</accession>